<evidence type="ECO:0000256" key="1">
    <source>
        <dbReference type="SAM" id="Phobius"/>
    </source>
</evidence>
<sequence length="168" mass="18823">MSTSTETMPKYCCGCDSRIATLNANIFMLVFSCLYFAVGLAGLNDTNEKTKPNDAERIYLEIMEVITALFIIIAALAIWGACSYRGWPVMLSLGWTTVNMIITAITSFIVVFNTGSAFFLVRGFVMFLIQFSCLFMPMYGYVKEYEKLKELSVAQDMEGGDKQNLELV</sequence>
<dbReference type="AlphaFoldDB" id="A0AAD2FFJ2"/>
<keyword evidence="1" id="KW-0812">Transmembrane</keyword>
<protein>
    <submittedName>
        <fullName evidence="2">Uncharacterized protein</fullName>
    </submittedName>
</protein>
<comment type="caution">
    <text evidence="2">The sequence shown here is derived from an EMBL/GenBank/DDBJ whole genome shotgun (WGS) entry which is preliminary data.</text>
</comment>
<reference evidence="2" key="1">
    <citation type="submission" date="2023-08" db="EMBL/GenBank/DDBJ databases">
        <authorList>
            <person name="Audoor S."/>
            <person name="Bilcke G."/>
        </authorList>
    </citation>
    <scope>NUCLEOTIDE SEQUENCE</scope>
</reference>
<feature type="transmembrane region" description="Helical" evidence="1">
    <location>
        <begin position="119"/>
        <end position="142"/>
    </location>
</feature>
<organism evidence="2 3">
    <name type="scientific">Cylindrotheca closterium</name>
    <dbReference type="NCBI Taxonomy" id="2856"/>
    <lineage>
        <taxon>Eukaryota</taxon>
        <taxon>Sar</taxon>
        <taxon>Stramenopiles</taxon>
        <taxon>Ochrophyta</taxon>
        <taxon>Bacillariophyta</taxon>
        <taxon>Bacillariophyceae</taxon>
        <taxon>Bacillariophycidae</taxon>
        <taxon>Bacillariales</taxon>
        <taxon>Bacillariaceae</taxon>
        <taxon>Cylindrotheca</taxon>
    </lineage>
</organism>
<feature type="transmembrane region" description="Helical" evidence="1">
    <location>
        <begin position="58"/>
        <end position="81"/>
    </location>
</feature>
<keyword evidence="1" id="KW-1133">Transmembrane helix</keyword>
<evidence type="ECO:0000313" key="2">
    <source>
        <dbReference type="EMBL" id="CAJ1912079.1"/>
    </source>
</evidence>
<evidence type="ECO:0000313" key="3">
    <source>
        <dbReference type="Proteomes" id="UP001295423"/>
    </source>
</evidence>
<keyword evidence="1" id="KW-0472">Membrane</keyword>
<name>A0AAD2FFJ2_9STRA</name>
<dbReference type="Proteomes" id="UP001295423">
    <property type="component" value="Unassembled WGS sequence"/>
</dbReference>
<feature type="transmembrane region" description="Helical" evidence="1">
    <location>
        <begin position="26"/>
        <end position="46"/>
    </location>
</feature>
<proteinExistence type="predicted"/>
<gene>
    <name evidence="2" type="ORF">CYCCA115_LOCUS616</name>
</gene>
<keyword evidence="3" id="KW-1185">Reference proteome</keyword>
<accession>A0AAD2FFJ2</accession>
<feature type="transmembrane region" description="Helical" evidence="1">
    <location>
        <begin position="93"/>
        <end position="112"/>
    </location>
</feature>
<dbReference type="EMBL" id="CAKOGP040000001">
    <property type="protein sequence ID" value="CAJ1912079.1"/>
    <property type="molecule type" value="Genomic_DNA"/>
</dbReference>